<dbReference type="NCBIfam" id="NF002317">
    <property type="entry name" value="PRK01250.1"/>
    <property type="match status" value="1"/>
</dbReference>
<evidence type="ECO:0000313" key="6">
    <source>
        <dbReference type="EMBL" id="UTC24193.1"/>
    </source>
</evidence>
<evidence type="ECO:0000256" key="3">
    <source>
        <dbReference type="ARBA" id="ARBA00022801"/>
    </source>
</evidence>
<dbReference type="GO" id="GO:0004427">
    <property type="term" value="F:inorganic diphosphate phosphatase activity"/>
    <property type="evidence" value="ECO:0007669"/>
    <property type="project" value="UniProtKB-EC"/>
</dbReference>
<feature type="binding site" evidence="5">
    <location>
        <position position="102"/>
    </location>
    <ligand>
        <name>Mg(2+)</name>
        <dbReference type="ChEBI" id="CHEBI:18420"/>
        <label>1</label>
    </ligand>
</feature>
<keyword evidence="5" id="KW-0963">Cytoplasm</keyword>
<evidence type="ECO:0000256" key="5">
    <source>
        <dbReference type="HAMAP-Rule" id="MF_00209"/>
    </source>
</evidence>
<comment type="similarity">
    <text evidence="5">Belongs to the PPase family.</text>
</comment>
<protein>
    <recommendedName>
        <fullName evidence="5">Inorganic pyrophosphatase</fullName>
        <ecNumber evidence="5">3.6.1.1</ecNumber>
    </recommendedName>
    <alternativeName>
        <fullName evidence="5">Pyrophosphate phospho-hydrolase</fullName>
        <shortName evidence="5">PPase</shortName>
    </alternativeName>
</protein>
<dbReference type="Pfam" id="PF00719">
    <property type="entry name" value="Pyrophosphatase"/>
    <property type="match status" value="1"/>
</dbReference>
<keyword evidence="7" id="KW-1185">Reference proteome</keyword>
<gene>
    <name evidence="5 6" type="primary">ppa</name>
    <name evidence="6" type="ORF">MMH89_03015</name>
</gene>
<comment type="function">
    <text evidence="5">Catalyzes the hydrolysis of inorganic pyrophosphate (PPi) forming two phosphate ions.</text>
</comment>
<accession>A0ABY5DHJ4</accession>
<feature type="binding site" evidence="5">
    <location>
        <position position="55"/>
    </location>
    <ligand>
        <name>substrate</name>
    </ligand>
</feature>
<dbReference type="RefSeq" id="WP_258567977.1">
    <property type="nucleotide sequence ID" value="NZ_CP092900.1"/>
</dbReference>
<dbReference type="InterPro" id="IPR008162">
    <property type="entry name" value="Pyrophosphatase"/>
</dbReference>
<comment type="subcellular location">
    <subcellularLocation>
        <location evidence="5">Cytoplasm</location>
    </subcellularLocation>
</comment>
<dbReference type="CDD" id="cd00412">
    <property type="entry name" value="pyrophosphatase"/>
    <property type="match status" value="1"/>
</dbReference>
<organism evidence="6 7">
    <name type="scientific">Candidatus Comchoanobacter bicostacola</name>
    <dbReference type="NCBI Taxonomy" id="2919598"/>
    <lineage>
        <taxon>Bacteria</taxon>
        <taxon>Pseudomonadati</taxon>
        <taxon>Pseudomonadota</taxon>
        <taxon>Gammaproteobacteria</taxon>
        <taxon>Candidatus Comchoanobacterales</taxon>
        <taxon>Candidatus Comchoanobacteraceae</taxon>
        <taxon>Candidatus Comchoanobacter</taxon>
    </lineage>
</organism>
<evidence type="ECO:0000256" key="2">
    <source>
        <dbReference type="ARBA" id="ARBA00022723"/>
    </source>
</evidence>
<sequence>MVNTLSPGAKAPQIVDVVIEITPEQGPVKYEICKDAGALRVDRIISTAMHYPGLYGYIPNTLCDDGDPCDVLILCHERILPGTIMAARPVGMLVMEDEAGLDNKIIAVPDTSVSKAYEHIQDLSDIPQSIQDKIAHFFAHYKDLDKNKWVKVSGWENAKNAITEIEKSISAVSE</sequence>
<reference evidence="6 7" key="1">
    <citation type="journal article" date="2022" name="Nat. Microbiol.">
        <title>The microbiome of a bacterivorous marine choanoflagellate contains a resource-demanding obligate bacterial associate.</title>
        <authorList>
            <person name="Needham D.M."/>
            <person name="Poirier C."/>
            <person name="Bachy C."/>
            <person name="George E.E."/>
            <person name="Wilken S."/>
            <person name="Yung C.C.M."/>
            <person name="Limardo A.J."/>
            <person name="Morando M."/>
            <person name="Sudek L."/>
            <person name="Malmstrom R.R."/>
            <person name="Keeling P.J."/>
            <person name="Santoro A.E."/>
            <person name="Worden A.Z."/>
        </authorList>
    </citation>
    <scope>NUCLEOTIDE SEQUENCE [LARGE SCALE GENOMIC DNA]</scope>
    <source>
        <strain evidence="6 7">Comchoano-1</strain>
    </source>
</reference>
<comment type="cofactor">
    <cofactor evidence="1 5">
        <name>Mg(2+)</name>
        <dbReference type="ChEBI" id="CHEBI:18420"/>
    </cofactor>
</comment>
<evidence type="ECO:0000256" key="4">
    <source>
        <dbReference type="ARBA" id="ARBA00022842"/>
    </source>
</evidence>
<feature type="binding site" evidence="5">
    <location>
        <position position="70"/>
    </location>
    <ligand>
        <name>Mg(2+)</name>
        <dbReference type="ChEBI" id="CHEBI:18420"/>
        <label>1</label>
    </ligand>
</feature>
<feature type="binding site" evidence="5">
    <location>
        <position position="65"/>
    </location>
    <ligand>
        <name>Mg(2+)</name>
        <dbReference type="ChEBI" id="CHEBI:18420"/>
        <label>1</label>
    </ligand>
</feature>
<dbReference type="SUPFAM" id="SSF50324">
    <property type="entry name" value="Inorganic pyrophosphatase"/>
    <property type="match status" value="1"/>
</dbReference>
<dbReference type="InterPro" id="IPR036649">
    <property type="entry name" value="Pyrophosphatase_sf"/>
</dbReference>
<keyword evidence="2 5" id="KW-0479">Metal-binding</keyword>
<keyword evidence="3 5" id="KW-0378">Hydrolase</keyword>
<evidence type="ECO:0000256" key="1">
    <source>
        <dbReference type="ARBA" id="ARBA00001946"/>
    </source>
</evidence>
<evidence type="ECO:0000313" key="7">
    <source>
        <dbReference type="Proteomes" id="UP001055955"/>
    </source>
</evidence>
<dbReference type="HAMAP" id="MF_00209">
    <property type="entry name" value="Inorganic_PPase"/>
    <property type="match status" value="1"/>
</dbReference>
<dbReference type="EC" id="3.6.1.1" evidence="5"/>
<feature type="binding site" evidence="5">
    <location>
        <position position="141"/>
    </location>
    <ligand>
        <name>substrate</name>
    </ligand>
</feature>
<feature type="binding site" evidence="5">
    <location>
        <position position="29"/>
    </location>
    <ligand>
        <name>substrate</name>
    </ligand>
</feature>
<dbReference type="EMBL" id="CP092900">
    <property type="protein sequence ID" value="UTC24193.1"/>
    <property type="molecule type" value="Genomic_DNA"/>
</dbReference>
<proteinExistence type="inferred from homology"/>
<keyword evidence="4 5" id="KW-0460">Magnesium</keyword>
<dbReference type="PANTHER" id="PTHR10286">
    <property type="entry name" value="INORGANIC PYROPHOSPHATASE"/>
    <property type="match status" value="1"/>
</dbReference>
<name>A0ABY5DHJ4_9GAMM</name>
<dbReference type="Proteomes" id="UP001055955">
    <property type="component" value="Chromosome"/>
</dbReference>
<feature type="binding site" evidence="5">
    <location>
        <position position="43"/>
    </location>
    <ligand>
        <name>substrate</name>
    </ligand>
</feature>
<comment type="catalytic activity">
    <reaction evidence="5">
        <text>diphosphate + H2O = 2 phosphate + H(+)</text>
        <dbReference type="Rhea" id="RHEA:24576"/>
        <dbReference type="ChEBI" id="CHEBI:15377"/>
        <dbReference type="ChEBI" id="CHEBI:15378"/>
        <dbReference type="ChEBI" id="CHEBI:33019"/>
        <dbReference type="ChEBI" id="CHEBI:43474"/>
        <dbReference type="EC" id="3.6.1.1"/>
    </reaction>
</comment>
<comment type="subunit">
    <text evidence="5">Homohexamer.</text>
</comment>
<feature type="binding site" evidence="5">
    <location>
        <position position="70"/>
    </location>
    <ligand>
        <name>Mg(2+)</name>
        <dbReference type="ChEBI" id="CHEBI:18420"/>
        <label>2</label>
    </ligand>
</feature>
<dbReference type="Gene3D" id="3.90.80.10">
    <property type="entry name" value="Inorganic pyrophosphatase"/>
    <property type="match status" value="1"/>
</dbReference>